<keyword evidence="2" id="KW-1185">Reference proteome</keyword>
<dbReference type="EMBL" id="FNUS01000001">
    <property type="protein sequence ID" value="SEF54718.1"/>
    <property type="molecule type" value="Genomic_DNA"/>
</dbReference>
<dbReference type="RefSeq" id="WP_103912327.1">
    <property type="nucleotide sequence ID" value="NZ_FNUS01000001.1"/>
</dbReference>
<dbReference type="Proteomes" id="UP000236738">
    <property type="component" value="Unassembled WGS sequence"/>
</dbReference>
<sequence length="131" mass="15478">MVFKIKYHIISVVILCAFFSNVYSQKIEPWRNGETVLNDKIKKYKSIDSLDYNDPINALYKSKNLYFEVSLTEGVINLKNIEKKIFGSGGFSTYKFIDKNSKKTLKTEYNITEHFYEDEKKNIIKTLKLRR</sequence>
<name>A0A1H5SXQ1_9FLAO</name>
<evidence type="ECO:0000313" key="1">
    <source>
        <dbReference type="EMBL" id="SEF54718.1"/>
    </source>
</evidence>
<gene>
    <name evidence="1" type="ORF">SAMN05421847_0284</name>
</gene>
<reference evidence="2" key="1">
    <citation type="submission" date="2016-10" db="EMBL/GenBank/DDBJ databases">
        <authorList>
            <person name="Varghese N."/>
            <person name="Submissions S."/>
        </authorList>
    </citation>
    <scope>NUCLEOTIDE SEQUENCE [LARGE SCALE GENOMIC DNA]</scope>
    <source>
        <strain evidence="2">DSM 21580</strain>
    </source>
</reference>
<protein>
    <submittedName>
        <fullName evidence="1">Uncharacterized protein</fullName>
    </submittedName>
</protein>
<dbReference type="AlphaFoldDB" id="A0A1H5SXQ1"/>
<proteinExistence type="predicted"/>
<evidence type="ECO:0000313" key="2">
    <source>
        <dbReference type="Proteomes" id="UP000236738"/>
    </source>
</evidence>
<accession>A0A1H5SXQ1</accession>
<organism evidence="1 2">
    <name type="scientific">Halpernia humi</name>
    <dbReference type="NCBI Taxonomy" id="493375"/>
    <lineage>
        <taxon>Bacteria</taxon>
        <taxon>Pseudomonadati</taxon>
        <taxon>Bacteroidota</taxon>
        <taxon>Flavobacteriia</taxon>
        <taxon>Flavobacteriales</taxon>
        <taxon>Weeksellaceae</taxon>
        <taxon>Chryseobacterium group</taxon>
        <taxon>Halpernia</taxon>
    </lineage>
</organism>